<gene>
    <name evidence="1" type="ORF">CXU22_06120</name>
</gene>
<dbReference type="Proteomes" id="UP000236000">
    <property type="component" value="Unassembled WGS sequence"/>
</dbReference>
<comment type="caution">
    <text evidence="1">The sequence shown here is derived from an EMBL/GenBank/DDBJ whole genome shotgun (WGS) entry which is preliminary data.</text>
</comment>
<name>A0A2N8HE36_9BACT</name>
<proteinExistence type="predicted"/>
<evidence type="ECO:0000313" key="1">
    <source>
        <dbReference type="EMBL" id="PNC18203.1"/>
    </source>
</evidence>
<sequence length="118" mass="13182">MMDFSKNKIKKNMKIIEGTFVSAEDIIEELRGIRECLDVLLTRQSTESGSVVWASQATLAKRYDTSKSTICRLLAEAVSSGHVRMIRPHGGVQKYHVAEFDAFMASISILSCKKAKDK</sequence>
<dbReference type="OrthoDB" id="9884529at2"/>
<reference evidence="1 2" key="1">
    <citation type="journal article" date="2017" name="BMC Genomics">
        <title>Genome sequencing of 39 Akkermansia muciniphila isolates reveals its population structure, genomic and functional diverisity, and global distribution in mammalian gut microbiotas.</title>
        <authorList>
            <person name="Guo X."/>
            <person name="Li S."/>
            <person name="Zhang J."/>
            <person name="Wu F."/>
            <person name="Li X."/>
            <person name="Wu D."/>
            <person name="Zhang M."/>
            <person name="Ou Z."/>
            <person name="Jie Z."/>
            <person name="Yan Q."/>
            <person name="Li P."/>
            <person name="Yi J."/>
            <person name="Peng Y."/>
        </authorList>
    </citation>
    <scope>NUCLEOTIDE SEQUENCE [LARGE SCALE GENOMIC DNA]</scope>
    <source>
        <strain evidence="1 2">GP24</strain>
    </source>
</reference>
<organism evidence="1 2">
    <name type="scientific">Akkermansia muciniphila</name>
    <dbReference type="NCBI Taxonomy" id="239935"/>
    <lineage>
        <taxon>Bacteria</taxon>
        <taxon>Pseudomonadati</taxon>
        <taxon>Verrucomicrobiota</taxon>
        <taxon>Verrucomicrobiia</taxon>
        <taxon>Verrucomicrobiales</taxon>
        <taxon>Akkermansiaceae</taxon>
        <taxon>Akkermansia</taxon>
    </lineage>
</organism>
<evidence type="ECO:0000313" key="2">
    <source>
        <dbReference type="Proteomes" id="UP000236000"/>
    </source>
</evidence>
<dbReference type="AlphaFoldDB" id="A0A2N8HE36"/>
<accession>A0A2N8HE36</accession>
<protein>
    <submittedName>
        <fullName evidence="1">Uncharacterized protein</fullName>
    </submittedName>
</protein>
<dbReference type="RefSeq" id="WP_102713599.1">
    <property type="nucleotide sequence ID" value="NZ_PJKA01000010.1"/>
</dbReference>
<dbReference type="EMBL" id="PJKA01000010">
    <property type="protein sequence ID" value="PNC18203.1"/>
    <property type="molecule type" value="Genomic_DNA"/>
</dbReference>